<dbReference type="CDD" id="cd02970">
    <property type="entry name" value="PRX_like2"/>
    <property type="match status" value="1"/>
</dbReference>
<dbReference type="PANTHER" id="PTHR42801">
    <property type="entry name" value="THIOREDOXIN-DEPENDENT PEROXIDE REDUCTASE"/>
    <property type="match status" value="1"/>
</dbReference>
<evidence type="ECO:0000256" key="7">
    <source>
        <dbReference type="ARBA" id="ARBA00023284"/>
    </source>
</evidence>
<evidence type="ECO:0000256" key="5">
    <source>
        <dbReference type="ARBA" id="ARBA00023002"/>
    </source>
</evidence>
<name>A0ABU9DME9_9BACL</name>
<sequence>MTISNLNNQLNQAKQAFIASTPAEVHEEMFRSIRELQQLGLASGQPVGTKVKDFKLKNALGQNISLYEELAKGPVVLTFYRGAWCPYCNLQLRAYEQMLPEIHALGGQLLAVSAQTPDHSLSQVEKEQLSFQVLSDTNGLLAARYNLLYDVPDTLREIYLSFGIDLAEYHATERWILPVPATFMIDESAVIRSAYVNPDFMQRWEPEDILHELRKL</sequence>
<dbReference type="InterPro" id="IPR050924">
    <property type="entry name" value="Peroxiredoxin_BCP/PrxQ"/>
</dbReference>
<dbReference type="InterPro" id="IPR036249">
    <property type="entry name" value="Thioredoxin-like_sf"/>
</dbReference>
<protein>
    <recommendedName>
        <fullName evidence="2">thioredoxin-dependent peroxiredoxin</fullName>
        <ecNumber evidence="2">1.11.1.24</ecNumber>
    </recommendedName>
    <alternativeName>
        <fullName evidence="10">Bacterioferritin comigratory protein</fullName>
    </alternativeName>
    <alternativeName>
        <fullName evidence="8">Thioredoxin peroxidase</fullName>
    </alternativeName>
</protein>
<keyword evidence="14" id="KW-1185">Reference proteome</keyword>
<comment type="caution">
    <text evidence="13">The sequence shown here is derived from an EMBL/GenBank/DDBJ whole genome shotgun (WGS) entry which is preliminary data.</text>
</comment>
<evidence type="ECO:0000256" key="11">
    <source>
        <dbReference type="ARBA" id="ARBA00049091"/>
    </source>
</evidence>
<evidence type="ECO:0000313" key="14">
    <source>
        <dbReference type="Proteomes" id="UP001469365"/>
    </source>
</evidence>
<dbReference type="EMBL" id="JBBPCC010000012">
    <property type="protein sequence ID" value="MEK8130041.1"/>
    <property type="molecule type" value="Genomic_DNA"/>
</dbReference>
<keyword evidence="5" id="KW-0560">Oxidoreductase</keyword>
<organism evidence="13 14">
    <name type="scientific">Paenibacillus filicis</name>
    <dbReference type="NCBI Taxonomy" id="669464"/>
    <lineage>
        <taxon>Bacteria</taxon>
        <taxon>Bacillati</taxon>
        <taxon>Bacillota</taxon>
        <taxon>Bacilli</taxon>
        <taxon>Bacillales</taxon>
        <taxon>Paenibacillaceae</taxon>
        <taxon>Paenibacillus</taxon>
    </lineage>
</organism>
<comment type="function">
    <text evidence="1">Thiol-specific peroxidase that catalyzes the reduction of hydrogen peroxide and organic hydroperoxides to water and alcohols, respectively. Plays a role in cell protection against oxidative stress by detoxifying peroxides and as sensor of hydrogen peroxide-mediated signaling events.</text>
</comment>
<evidence type="ECO:0000256" key="2">
    <source>
        <dbReference type="ARBA" id="ARBA00013017"/>
    </source>
</evidence>
<dbReference type="RefSeq" id="WP_341417167.1">
    <property type="nucleotide sequence ID" value="NZ_JBBPCC010000012.1"/>
</dbReference>
<feature type="domain" description="Thioredoxin" evidence="12">
    <location>
        <begin position="45"/>
        <end position="216"/>
    </location>
</feature>
<reference evidence="13 14" key="1">
    <citation type="submission" date="2024-04" db="EMBL/GenBank/DDBJ databases">
        <title>draft genome sequnece of Paenibacillus filicis.</title>
        <authorList>
            <person name="Kim D.-U."/>
        </authorList>
    </citation>
    <scope>NUCLEOTIDE SEQUENCE [LARGE SCALE GENOMIC DNA]</scope>
    <source>
        <strain evidence="13 14">KACC14197</strain>
    </source>
</reference>
<evidence type="ECO:0000256" key="3">
    <source>
        <dbReference type="ARBA" id="ARBA00022559"/>
    </source>
</evidence>
<keyword evidence="4" id="KW-0049">Antioxidant</keyword>
<dbReference type="EC" id="1.11.1.24" evidence="2"/>
<evidence type="ECO:0000256" key="10">
    <source>
        <dbReference type="ARBA" id="ARBA00041373"/>
    </source>
</evidence>
<comment type="similarity">
    <text evidence="9">Belongs to the peroxiredoxin family. BCP/PrxQ subfamily.</text>
</comment>
<evidence type="ECO:0000256" key="1">
    <source>
        <dbReference type="ARBA" id="ARBA00003330"/>
    </source>
</evidence>
<evidence type="ECO:0000256" key="9">
    <source>
        <dbReference type="ARBA" id="ARBA00038489"/>
    </source>
</evidence>
<evidence type="ECO:0000256" key="8">
    <source>
        <dbReference type="ARBA" id="ARBA00032824"/>
    </source>
</evidence>
<dbReference type="InterPro" id="IPR000866">
    <property type="entry name" value="AhpC/TSA"/>
</dbReference>
<keyword evidence="7" id="KW-0676">Redox-active center</keyword>
<dbReference type="PROSITE" id="PS51352">
    <property type="entry name" value="THIOREDOXIN_2"/>
    <property type="match status" value="1"/>
</dbReference>
<dbReference type="Proteomes" id="UP001469365">
    <property type="component" value="Unassembled WGS sequence"/>
</dbReference>
<dbReference type="Pfam" id="PF00578">
    <property type="entry name" value="AhpC-TSA"/>
    <property type="match status" value="1"/>
</dbReference>
<evidence type="ECO:0000256" key="6">
    <source>
        <dbReference type="ARBA" id="ARBA00023157"/>
    </source>
</evidence>
<evidence type="ECO:0000313" key="13">
    <source>
        <dbReference type="EMBL" id="MEK8130041.1"/>
    </source>
</evidence>
<dbReference type="SUPFAM" id="SSF52833">
    <property type="entry name" value="Thioredoxin-like"/>
    <property type="match status" value="1"/>
</dbReference>
<comment type="catalytic activity">
    <reaction evidence="11">
        <text>a hydroperoxide + [thioredoxin]-dithiol = an alcohol + [thioredoxin]-disulfide + H2O</text>
        <dbReference type="Rhea" id="RHEA:62620"/>
        <dbReference type="Rhea" id="RHEA-COMP:10698"/>
        <dbReference type="Rhea" id="RHEA-COMP:10700"/>
        <dbReference type="ChEBI" id="CHEBI:15377"/>
        <dbReference type="ChEBI" id="CHEBI:29950"/>
        <dbReference type="ChEBI" id="CHEBI:30879"/>
        <dbReference type="ChEBI" id="CHEBI:35924"/>
        <dbReference type="ChEBI" id="CHEBI:50058"/>
        <dbReference type="EC" id="1.11.1.24"/>
    </reaction>
</comment>
<evidence type="ECO:0000259" key="12">
    <source>
        <dbReference type="PROSITE" id="PS51352"/>
    </source>
</evidence>
<gene>
    <name evidence="13" type="ORF">WMW72_19225</name>
</gene>
<dbReference type="PANTHER" id="PTHR42801:SF7">
    <property type="entry name" value="SLL1159 PROTEIN"/>
    <property type="match status" value="1"/>
</dbReference>
<proteinExistence type="inferred from homology"/>
<keyword evidence="3" id="KW-0575">Peroxidase</keyword>
<dbReference type="Gene3D" id="3.40.30.10">
    <property type="entry name" value="Glutaredoxin"/>
    <property type="match status" value="1"/>
</dbReference>
<keyword evidence="6" id="KW-1015">Disulfide bond</keyword>
<dbReference type="InterPro" id="IPR013766">
    <property type="entry name" value="Thioredoxin_domain"/>
</dbReference>
<evidence type="ECO:0000256" key="4">
    <source>
        <dbReference type="ARBA" id="ARBA00022862"/>
    </source>
</evidence>
<accession>A0ABU9DME9</accession>